<proteinExistence type="predicted"/>
<dbReference type="GO" id="GO:0003755">
    <property type="term" value="F:peptidyl-prolyl cis-trans isomerase activity"/>
    <property type="evidence" value="ECO:0007669"/>
    <property type="project" value="UniProtKB-EC"/>
</dbReference>
<keyword evidence="2" id="KW-1185">Reference proteome</keyword>
<dbReference type="EMBL" id="MU826612">
    <property type="protein sequence ID" value="KAJ7375635.1"/>
    <property type="molecule type" value="Genomic_DNA"/>
</dbReference>
<dbReference type="EC" id="5.2.1.8" evidence="1"/>
<reference evidence="1" key="1">
    <citation type="submission" date="2023-01" db="EMBL/GenBank/DDBJ databases">
        <title>Genome assembly of the deep-sea coral Lophelia pertusa.</title>
        <authorList>
            <person name="Herrera S."/>
            <person name="Cordes E."/>
        </authorList>
    </citation>
    <scope>NUCLEOTIDE SEQUENCE</scope>
    <source>
        <strain evidence="1">USNM1676648</strain>
        <tissue evidence="1">Polyp</tissue>
    </source>
</reference>
<dbReference type="OrthoDB" id="10264753at2759"/>
<dbReference type="SUPFAM" id="SSF101898">
    <property type="entry name" value="NHL repeat"/>
    <property type="match status" value="1"/>
</dbReference>
<dbReference type="Proteomes" id="UP001163046">
    <property type="component" value="Unassembled WGS sequence"/>
</dbReference>
<keyword evidence="1" id="KW-0413">Isomerase</keyword>
<evidence type="ECO:0000313" key="1">
    <source>
        <dbReference type="EMBL" id="KAJ7375635.1"/>
    </source>
</evidence>
<organism evidence="1 2">
    <name type="scientific">Desmophyllum pertusum</name>
    <dbReference type="NCBI Taxonomy" id="174260"/>
    <lineage>
        <taxon>Eukaryota</taxon>
        <taxon>Metazoa</taxon>
        <taxon>Cnidaria</taxon>
        <taxon>Anthozoa</taxon>
        <taxon>Hexacorallia</taxon>
        <taxon>Scleractinia</taxon>
        <taxon>Caryophylliina</taxon>
        <taxon>Caryophylliidae</taxon>
        <taxon>Desmophyllum</taxon>
    </lineage>
</organism>
<evidence type="ECO:0000313" key="2">
    <source>
        <dbReference type="Proteomes" id="UP001163046"/>
    </source>
</evidence>
<accession>A0A9W9Z636</accession>
<dbReference type="AlphaFoldDB" id="A0A9W9Z636"/>
<dbReference type="Gene3D" id="2.130.10.10">
    <property type="entry name" value="YVTN repeat-like/Quinoprotein amine dehydrogenase"/>
    <property type="match status" value="1"/>
</dbReference>
<gene>
    <name evidence="1" type="primary">PPWD1_7</name>
    <name evidence="1" type="ORF">OS493_039939</name>
</gene>
<sequence length="215" mass="25092">MVEYWSGIKRDLQFPKNVDFEFKTDTDLFEFIMCKTVPISLSFSPDGKLFATLATDRKVRVFRFLTGKKTRVFDESLQVFTEMQQQKQQLPDMEFGRRMATERDLEKTDTLRFSNVVFDESGYFLLYATMLGIKVINLHTNRCVRTIGKMENVRFVQLALHQGKAKKAKAALTMEMESIRKPFTSNNRARPHVILSRHPRKTGFTSFSTRQPNLQ</sequence>
<protein>
    <submittedName>
        <fullName evidence="1">Peptidylprolyl isomerase domain and WD repeat containing protein 1</fullName>
        <ecNumber evidence="1">5.2.1.8</ecNumber>
    </submittedName>
</protein>
<dbReference type="InterPro" id="IPR015943">
    <property type="entry name" value="WD40/YVTN_repeat-like_dom_sf"/>
</dbReference>
<name>A0A9W9Z636_9CNID</name>
<comment type="caution">
    <text evidence="1">The sequence shown here is derived from an EMBL/GenBank/DDBJ whole genome shotgun (WGS) entry which is preliminary data.</text>
</comment>
<feature type="non-terminal residue" evidence="1">
    <location>
        <position position="215"/>
    </location>
</feature>